<dbReference type="GO" id="GO:0004252">
    <property type="term" value="F:serine-type endopeptidase activity"/>
    <property type="evidence" value="ECO:0007669"/>
    <property type="project" value="InterPro"/>
</dbReference>
<dbReference type="SUPFAM" id="SSF50494">
    <property type="entry name" value="Trypsin-like serine proteases"/>
    <property type="match status" value="3"/>
</dbReference>
<protein>
    <recommendedName>
        <fullName evidence="2">Peptidase S1 domain-containing protein</fullName>
    </recommendedName>
</protein>
<reference evidence="3" key="2">
    <citation type="submission" date="2020-05" db="UniProtKB">
        <authorList>
            <consortium name="EnsemblMetazoa"/>
        </authorList>
    </citation>
    <scope>IDENTIFICATION</scope>
    <source>
        <strain evidence="3">Indian</strain>
    </source>
</reference>
<dbReference type="EnsemblMetazoa" id="ASTEI11084-RA">
    <property type="protein sequence ID" value="ASTEI11084-PA"/>
    <property type="gene ID" value="ASTEI11084"/>
</dbReference>
<name>A0A182YRJ8_ANOST</name>
<dbReference type="CDD" id="cd00190">
    <property type="entry name" value="Tryp_SPc"/>
    <property type="match status" value="1"/>
</dbReference>
<feature type="domain" description="Peptidase S1" evidence="2">
    <location>
        <begin position="67"/>
        <end position="303"/>
    </location>
</feature>
<dbReference type="PANTHER" id="PTHR24260">
    <property type="match status" value="1"/>
</dbReference>
<evidence type="ECO:0000259" key="2">
    <source>
        <dbReference type="PROSITE" id="PS50240"/>
    </source>
</evidence>
<dbReference type="InterPro" id="IPR001254">
    <property type="entry name" value="Trypsin_dom"/>
</dbReference>
<organism evidence="3 4">
    <name type="scientific">Anopheles stephensi</name>
    <name type="common">Indo-Pakistan malaria mosquito</name>
    <dbReference type="NCBI Taxonomy" id="30069"/>
    <lineage>
        <taxon>Eukaryota</taxon>
        <taxon>Metazoa</taxon>
        <taxon>Ecdysozoa</taxon>
        <taxon>Arthropoda</taxon>
        <taxon>Hexapoda</taxon>
        <taxon>Insecta</taxon>
        <taxon>Pterygota</taxon>
        <taxon>Neoptera</taxon>
        <taxon>Endopterygota</taxon>
        <taxon>Diptera</taxon>
        <taxon>Nematocera</taxon>
        <taxon>Culicoidea</taxon>
        <taxon>Culicidae</taxon>
        <taxon>Anophelinae</taxon>
        <taxon>Anopheles</taxon>
    </lineage>
</organism>
<reference evidence="4" key="1">
    <citation type="journal article" date="2014" name="Genome Biol.">
        <title>Genome analysis of a major urban malaria vector mosquito, Anopheles stephensi.</title>
        <authorList>
            <person name="Jiang X."/>
            <person name="Peery A."/>
            <person name="Hall A.B."/>
            <person name="Sharma A."/>
            <person name="Chen X.G."/>
            <person name="Waterhouse R.M."/>
            <person name="Komissarov A."/>
            <person name="Riehle M.M."/>
            <person name="Shouche Y."/>
            <person name="Sharakhova M.V."/>
            <person name="Lawson D."/>
            <person name="Pakpour N."/>
            <person name="Arensburger P."/>
            <person name="Davidson V.L."/>
            <person name="Eiglmeier K."/>
            <person name="Emrich S."/>
            <person name="George P."/>
            <person name="Kennedy R.C."/>
            <person name="Mane S.P."/>
            <person name="Maslen G."/>
            <person name="Oringanje C."/>
            <person name="Qi Y."/>
            <person name="Settlage R."/>
            <person name="Tojo M."/>
            <person name="Tubio J.M."/>
            <person name="Unger M.F."/>
            <person name="Wang B."/>
            <person name="Vernick K.D."/>
            <person name="Ribeiro J.M."/>
            <person name="James A.A."/>
            <person name="Michel K."/>
            <person name="Riehle M.A."/>
            <person name="Luckhart S."/>
            <person name="Sharakhov I.V."/>
            <person name="Tu Z."/>
        </authorList>
    </citation>
    <scope>NUCLEOTIDE SEQUENCE [LARGE SCALE GENOMIC DNA]</scope>
    <source>
        <strain evidence="4">Indian</strain>
    </source>
</reference>
<dbReference type="InterPro" id="IPR051333">
    <property type="entry name" value="CLIP_Serine_Protease"/>
</dbReference>
<dbReference type="PANTHER" id="PTHR24260:SF147">
    <property type="entry name" value="EG:BACR7A4.3 PROTEIN-RELATED"/>
    <property type="match status" value="1"/>
</dbReference>
<dbReference type="InterPro" id="IPR043504">
    <property type="entry name" value="Peptidase_S1_PA_chymotrypsin"/>
</dbReference>
<dbReference type="VEuPathDB" id="VectorBase:ASTEI20_044170"/>
<dbReference type="Gene3D" id="2.40.10.10">
    <property type="entry name" value="Trypsin-like serine proteases"/>
    <property type="match status" value="4"/>
</dbReference>
<proteinExistence type="inferred from homology"/>
<dbReference type="Pfam" id="PF00089">
    <property type="entry name" value="Trypsin"/>
    <property type="match status" value="3"/>
</dbReference>
<evidence type="ECO:0000313" key="4">
    <source>
        <dbReference type="Proteomes" id="UP000076408"/>
    </source>
</evidence>
<dbReference type="InterPro" id="IPR033116">
    <property type="entry name" value="TRYPSIN_SER"/>
</dbReference>
<dbReference type="VEuPathDB" id="VectorBase:ASTEI11084"/>
<keyword evidence="4" id="KW-1185">Reference proteome</keyword>
<dbReference type="STRING" id="30069.A0A182YRJ8"/>
<dbReference type="PROSITE" id="PS00135">
    <property type="entry name" value="TRYPSIN_SER"/>
    <property type="match status" value="1"/>
</dbReference>
<sequence length="905" mass="102106">MAQSSVVLLWKIIVLALIVGRACGVLLSINSKLAEDMATAFLPNERESIDDCHLRYYKFGQGPEPLPAFGRPAYLREFAHMAAVGWTRDGGKVDWSCGGSLIWENLSDDNAVEPDVVRLGDINLYDDSDDEYAQQLKIVEIIRHPEHRFSSRYHDLALLRLERNVKLHDTVAPGCLWNDEEIPFPSMEATGWGSTGFGQANTPILLKVSLSVVQKAACDQHYRIGDRGLKQGLQDYHLCAGDIKMDTCPGDSGGPLQIKLLSNAKMTPFIVAVTSFGSICGQSLPGVYMKVSPYIPWIRSELAKRGEQIQEWSFKPYACALRYVHLREYEDDVVQSKSESFESLDSSKAHMNIISSVQTVKIQWPPGTKGPDDCYGVIIDEDTVVTLAQMTASHIIDSNNTRNSVVKAHRHPQYRPNSYYNNLAILKVKDRFRFSSRFVPACIWSNRTLPDPRFYVTGQGRLDLNQFSYATEMLKEYKPQIVQLSPRADIHLQSNCSVPAEYLSRLGNGLAPEHLCFGSKPFLVPESCQLLLGAPLRRNIWRYGLHFEHIYALNLFGKDCGFGRSAVATRLGLHLEWMKSVLLPNYKASDDAVHFINSDLHERDRCTAPDGSDGLCTNIQRCPKVAYDAQVNRNVRLCKDGSLVCCPYEYISNGTRVSAAAAELDDCETRYRMFHEQFEYWQMNRIDRYYHSVFIGWEQNGQTEWECSGTLITRSLVVASAYCLTGSGAPPTVVNVGAGNMNDTWYNPKVVRIREVIVHPNYDSATLLHDIGLLRLDGAIVPTARKYPICLWQNETHTPFFLYSMAIANDEAQFISSYPKYNRDCQEYLGEQGPRQLRSTELCTDVMEYDPRALSGDPLIWYKRNTADNSSTQYLVGIVSYGRSPDQLIVHTRIASYVAWIKSVV</sequence>
<comment type="similarity">
    <text evidence="1">Belongs to the peptidase S1 family. CLIP subfamily.</text>
</comment>
<dbReference type="SMART" id="SM00020">
    <property type="entry name" value="Tryp_SPc"/>
    <property type="match status" value="2"/>
</dbReference>
<dbReference type="Proteomes" id="UP000076408">
    <property type="component" value="Unassembled WGS sequence"/>
</dbReference>
<dbReference type="PROSITE" id="PS50240">
    <property type="entry name" value="TRYPSIN_DOM"/>
    <property type="match status" value="2"/>
</dbReference>
<accession>A0A182YRJ8</accession>
<evidence type="ECO:0000313" key="3">
    <source>
        <dbReference type="EnsemblMetazoa" id="ASTEI11084-PA"/>
    </source>
</evidence>
<dbReference type="AlphaFoldDB" id="A0A182YRJ8"/>
<feature type="domain" description="Peptidase S1" evidence="2">
    <location>
        <begin position="707"/>
        <end position="905"/>
    </location>
</feature>
<evidence type="ECO:0000256" key="1">
    <source>
        <dbReference type="ARBA" id="ARBA00024195"/>
    </source>
</evidence>
<dbReference type="OMA" id="GCLWNDE"/>
<dbReference type="GO" id="GO:0006508">
    <property type="term" value="P:proteolysis"/>
    <property type="evidence" value="ECO:0007669"/>
    <property type="project" value="InterPro"/>
</dbReference>
<dbReference type="InterPro" id="IPR009003">
    <property type="entry name" value="Peptidase_S1_PA"/>
</dbReference>
<dbReference type="VEuPathDB" id="VectorBase:ASTE008723"/>